<comment type="subcellular location">
    <subcellularLocation>
        <location evidence="1">Cytoplasm</location>
    </subcellularLocation>
</comment>
<dbReference type="EMBL" id="AWUE01021355">
    <property type="protein sequence ID" value="OMO62629.1"/>
    <property type="molecule type" value="Genomic_DNA"/>
</dbReference>
<accession>A0A1R3GX14</accession>
<reference evidence="7" key="1">
    <citation type="submission" date="2013-09" db="EMBL/GenBank/DDBJ databases">
        <title>Corchorus olitorius genome sequencing.</title>
        <authorList>
            <person name="Alam M."/>
            <person name="Haque M.S."/>
            <person name="Islam M.S."/>
            <person name="Emdad E.M."/>
            <person name="Islam M.M."/>
            <person name="Ahmed B."/>
            <person name="Halim A."/>
            <person name="Hossen Q.M.M."/>
            <person name="Hossain M.Z."/>
            <person name="Ahmed R."/>
            <person name="Khan M.M."/>
            <person name="Islam R."/>
            <person name="Rashid M.M."/>
            <person name="Khan S.A."/>
            <person name="Rahman M.S."/>
            <person name="Alam M."/>
            <person name="Yahiya A.S."/>
            <person name="Khan M.S."/>
            <person name="Azam M.S."/>
            <person name="Haque T."/>
            <person name="Lashkar M.Z.H."/>
            <person name="Akhand A.I."/>
            <person name="Morshed G."/>
            <person name="Roy S."/>
            <person name="Uddin K.S."/>
            <person name="Rabeya T."/>
            <person name="Hossain A.S."/>
            <person name="Chowdhury A."/>
            <person name="Snigdha A.R."/>
            <person name="Mortoza M.S."/>
            <person name="Matin S.A."/>
            <person name="Hoque S.M.E."/>
            <person name="Islam M.K."/>
            <person name="Roy D.K."/>
            <person name="Haider R."/>
            <person name="Moosa M.M."/>
            <person name="Elias S.M."/>
            <person name="Hasan A.M."/>
            <person name="Jahan S."/>
            <person name="Shafiuddin M."/>
            <person name="Mahmood N."/>
            <person name="Shommy N.S."/>
        </authorList>
    </citation>
    <scope>NUCLEOTIDE SEQUENCE [LARGE SCALE GENOMIC DNA]</scope>
    <source>
        <strain evidence="7">cv. O-4</strain>
    </source>
</reference>
<sequence length="371" mass="43181">MNRVEDYVFRVLNSEEDQEILVKGLRNVNTEDAEMEGFAPTMRRGLARALSRGEDVHHDMMGLRVLAQYNPRLFLSDLNKTLAFMMNIAIDDDVEQVIRHDALRFLKTLLYSYPAMFEAEYKFRKRLFHELVYLLCEVEEDEDEDGFVARSDNHTFAMDCLEGFLQDMDGMLDLSWIVGLASHLLSRPAWEERFAALAVLAELHSYNNAKAGEIMGMVLESVNDSNPHVKMVALESLTLLSYYWRPDLQREYAEIVLVHLVHILKDEVQDEDEDEDEGQHKLVKAYDAQTLVWVIENAEPFAYYTFNRYWKALRTTFIEYFLQGHAAEYIARYPHLDADPVMIGFVDVLLRPPEEEEEPPVFFRIVVCKAC</sequence>
<gene>
    <name evidence="6" type="ORF">COLO4_32984</name>
</gene>
<dbReference type="GO" id="GO:0006606">
    <property type="term" value="P:protein import into nucleus"/>
    <property type="evidence" value="ECO:0007669"/>
    <property type="project" value="InterPro"/>
</dbReference>
<keyword evidence="5" id="KW-0653">Protein transport</keyword>
<protein>
    <submittedName>
        <fullName evidence="6">Armadillo-like helical</fullName>
    </submittedName>
</protein>
<keyword evidence="7" id="KW-1185">Reference proteome</keyword>
<dbReference type="GO" id="GO:0005737">
    <property type="term" value="C:cytoplasm"/>
    <property type="evidence" value="ECO:0007669"/>
    <property type="project" value="UniProtKB-SubCell"/>
</dbReference>
<comment type="caution">
    <text evidence="6">The sequence shown here is derived from an EMBL/GenBank/DDBJ whole genome shotgun (WGS) entry which is preliminary data.</text>
</comment>
<evidence type="ECO:0000256" key="4">
    <source>
        <dbReference type="ARBA" id="ARBA00022737"/>
    </source>
</evidence>
<evidence type="ECO:0000256" key="1">
    <source>
        <dbReference type="ARBA" id="ARBA00004496"/>
    </source>
</evidence>
<evidence type="ECO:0000256" key="5">
    <source>
        <dbReference type="ARBA" id="ARBA00022927"/>
    </source>
</evidence>
<dbReference type="Proteomes" id="UP000187203">
    <property type="component" value="Unassembled WGS sequence"/>
</dbReference>
<organism evidence="6 7">
    <name type="scientific">Corchorus olitorius</name>
    <dbReference type="NCBI Taxonomy" id="93759"/>
    <lineage>
        <taxon>Eukaryota</taxon>
        <taxon>Viridiplantae</taxon>
        <taxon>Streptophyta</taxon>
        <taxon>Embryophyta</taxon>
        <taxon>Tracheophyta</taxon>
        <taxon>Spermatophyta</taxon>
        <taxon>Magnoliopsida</taxon>
        <taxon>eudicotyledons</taxon>
        <taxon>Gunneridae</taxon>
        <taxon>Pentapetalae</taxon>
        <taxon>rosids</taxon>
        <taxon>malvids</taxon>
        <taxon>Malvales</taxon>
        <taxon>Malvaceae</taxon>
        <taxon>Grewioideae</taxon>
        <taxon>Apeibeae</taxon>
        <taxon>Corchorus</taxon>
    </lineage>
</organism>
<evidence type="ECO:0000256" key="2">
    <source>
        <dbReference type="ARBA" id="ARBA00022448"/>
    </source>
</evidence>
<proteinExistence type="predicted"/>
<keyword evidence="4" id="KW-0677">Repeat</keyword>
<dbReference type="AlphaFoldDB" id="A0A1R3GX14"/>
<dbReference type="STRING" id="93759.A0A1R3GX14"/>
<dbReference type="OrthoDB" id="1064002at2759"/>
<dbReference type="InterPro" id="IPR011989">
    <property type="entry name" value="ARM-like"/>
</dbReference>
<keyword evidence="2" id="KW-0813">Transport</keyword>
<dbReference type="PANTHER" id="PTHR10527">
    <property type="entry name" value="IMPORTIN BETA"/>
    <property type="match status" value="1"/>
</dbReference>
<evidence type="ECO:0000313" key="6">
    <source>
        <dbReference type="EMBL" id="OMO62629.1"/>
    </source>
</evidence>
<dbReference type="SUPFAM" id="SSF48371">
    <property type="entry name" value="ARM repeat"/>
    <property type="match status" value="1"/>
</dbReference>
<evidence type="ECO:0000256" key="3">
    <source>
        <dbReference type="ARBA" id="ARBA00022490"/>
    </source>
</evidence>
<dbReference type="Gene3D" id="1.25.10.10">
    <property type="entry name" value="Leucine-rich Repeat Variant"/>
    <property type="match status" value="1"/>
</dbReference>
<dbReference type="InterPro" id="IPR040122">
    <property type="entry name" value="Importin_beta"/>
</dbReference>
<name>A0A1R3GX14_9ROSI</name>
<dbReference type="InterPro" id="IPR016024">
    <property type="entry name" value="ARM-type_fold"/>
</dbReference>
<evidence type="ECO:0000313" key="7">
    <source>
        <dbReference type="Proteomes" id="UP000187203"/>
    </source>
</evidence>
<keyword evidence="3" id="KW-0963">Cytoplasm</keyword>